<sequence length="349" mass="38509">MSNLLTPLVEVPPTARFLIVRLSALGDVILTLPVASALRQRFPQARIAWIVEERNAPILVGHPAVDEIIAVPRRWYKSWGQIRRIRHTLKERSFDVALDVQSLSKSALLAWLSGARFRVGFARPQGRELAPWLATHRVPALGSHVVEIFLSLLRVLGIESPRVEFKLFETPEEAEWAQSVLAELGLVGRFAVINPGAAWPCKRWPFDRFSAVAKFLHDALALPTLVLWGSQIEWTWAEAIVAQAGEACRLAPPTNLRQMAAILRRASLMISADTGPLHMAAALGVPCVGLFGPTDPARVGPYGPGHIAIRAAEYQGRHPRRAPESLMQAITPEMVCDACTKLLRDRKAA</sequence>
<organism evidence="3 4">
    <name type="scientific">Thermogutta terrifontis</name>
    <dbReference type="NCBI Taxonomy" id="1331910"/>
    <lineage>
        <taxon>Bacteria</taxon>
        <taxon>Pseudomonadati</taxon>
        <taxon>Planctomycetota</taxon>
        <taxon>Planctomycetia</taxon>
        <taxon>Pirellulales</taxon>
        <taxon>Thermoguttaceae</taxon>
        <taxon>Thermogutta</taxon>
    </lineage>
</organism>
<dbReference type="PANTHER" id="PTHR30160:SF1">
    <property type="entry name" value="LIPOPOLYSACCHARIDE 1,2-N-ACETYLGLUCOSAMINETRANSFERASE-RELATED"/>
    <property type="match status" value="1"/>
</dbReference>
<dbReference type="PANTHER" id="PTHR30160">
    <property type="entry name" value="TETRAACYLDISACCHARIDE 4'-KINASE-RELATED"/>
    <property type="match status" value="1"/>
</dbReference>
<evidence type="ECO:0000313" key="4">
    <source>
        <dbReference type="Proteomes" id="UP000215086"/>
    </source>
</evidence>
<evidence type="ECO:0000256" key="2">
    <source>
        <dbReference type="ARBA" id="ARBA00022679"/>
    </source>
</evidence>
<dbReference type="Gene3D" id="3.40.50.2000">
    <property type="entry name" value="Glycogen Phosphorylase B"/>
    <property type="match status" value="2"/>
</dbReference>
<dbReference type="AlphaFoldDB" id="A0A286RJ15"/>
<keyword evidence="1" id="KW-0328">Glycosyltransferase</keyword>
<dbReference type="Pfam" id="PF01075">
    <property type="entry name" value="Glyco_transf_9"/>
    <property type="match status" value="1"/>
</dbReference>
<dbReference type="InterPro" id="IPR051199">
    <property type="entry name" value="LPS_LOS_Heptosyltrfase"/>
</dbReference>
<protein>
    <submittedName>
        <fullName evidence="3">Lipopolysaccharide heptosyltransferase I</fullName>
    </submittedName>
</protein>
<dbReference type="GO" id="GO:0008713">
    <property type="term" value="F:ADP-heptose-lipopolysaccharide heptosyltransferase activity"/>
    <property type="evidence" value="ECO:0007669"/>
    <property type="project" value="TreeGrafter"/>
</dbReference>
<gene>
    <name evidence="3" type="ORF">THTE_3358</name>
</gene>
<dbReference type="OrthoDB" id="9797795at2"/>
<proteinExistence type="predicted"/>
<name>A0A286RJ15_9BACT</name>
<keyword evidence="2 3" id="KW-0808">Transferase</keyword>
<accession>A0A286RJ15</accession>
<dbReference type="InterPro" id="IPR002201">
    <property type="entry name" value="Glyco_trans_9"/>
</dbReference>
<dbReference type="CDD" id="cd03789">
    <property type="entry name" value="GT9_LPS_heptosyltransferase"/>
    <property type="match status" value="1"/>
</dbReference>
<evidence type="ECO:0000313" key="3">
    <source>
        <dbReference type="EMBL" id="ASV75960.1"/>
    </source>
</evidence>
<dbReference type="EMBL" id="CP018477">
    <property type="protein sequence ID" value="ASV75960.1"/>
    <property type="molecule type" value="Genomic_DNA"/>
</dbReference>
<dbReference type="SUPFAM" id="SSF53756">
    <property type="entry name" value="UDP-Glycosyltransferase/glycogen phosphorylase"/>
    <property type="match status" value="1"/>
</dbReference>
<evidence type="ECO:0000256" key="1">
    <source>
        <dbReference type="ARBA" id="ARBA00022676"/>
    </source>
</evidence>
<dbReference type="GO" id="GO:0005829">
    <property type="term" value="C:cytosol"/>
    <property type="evidence" value="ECO:0007669"/>
    <property type="project" value="TreeGrafter"/>
</dbReference>
<reference evidence="3 4" key="1">
    <citation type="journal article" name="Front. Microbiol.">
        <title>Sugar Metabolism of the First Thermophilic Planctomycete Thermogutta terrifontis: Comparative Genomic and Transcriptomic Approaches.</title>
        <authorList>
            <person name="Elcheninov A.G."/>
            <person name="Menzel P."/>
            <person name="Gudbergsdottir S.R."/>
            <person name="Slesarev A.I."/>
            <person name="Kadnikov V.V."/>
            <person name="Krogh A."/>
            <person name="Bonch-Osmolovskaya E.A."/>
            <person name="Peng X."/>
            <person name="Kublanov I.V."/>
        </authorList>
    </citation>
    <scope>NUCLEOTIDE SEQUENCE [LARGE SCALE GENOMIC DNA]</scope>
    <source>
        <strain evidence="3 4">R1</strain>
    </source>
</reference>
<dbReference type="KEGG" id="ttf:THTE_3358"/>
<dbReference type="RefSeq" id="WP_095415857.1">
    <property type="nucleotide sequence ID" value="NZ_CP018477.1"/>
</dbReference>
<dbReference type="GO" id="GO:0009244">
    <property type="term" value="P:lipopolysaccharide core region biosynthetic process"/>
    <property type="evidence" value="ECO:0007669"/>
    <property type="project" value="TreeGrafter"/>
</dbReference>
<keyword evidence="4" id="KW-1185">Reference proteome</keyword>
<dbReference type="Proteomes" id="UP000215086">
    <property type="component" value="Chromosome"/>
</dbReference>